<evidence type="ECO:0000256" key="1">
    <source>
        <dbReference type="ARBA" id="ARBA00005190"/>
    </source>
</evidence>
<keyword evidence="5 9" id="KW-0418">Kinase</keyword>
<feature type="binding site" evidence="9">
    <location>
        <position position="83"/>
    </location>
    <ligand>
        <name>sn-glycerol 3-phosphate</name>
        <dbReference type="ChEBI" id="CHEBI:57597"/>
    </ligand>
</feature>
<feature type="binding site" evidence="9">
    <location>
        <position position="317"/>
    </location>
    <ligand>
        <name>ATP</name>
        <dbReference type="ChEBI" id="CHEBI:30616"/>
    </ligand>
</feature>
<keyword evidence="14" id="KW-1185">Reference proteome</keyword>
<dbReference type="GO" id="GO:0005829">
    <property type="term" value="C:cytosol"/>
    <property type="evidence" value="ECO:0007669"/>
    <property type="project" value="TreeGrafter"/>
</dbReference>
<feature type="binding site" evidence="9">
    <location>
        <position position="13"/>
    </location>
    <ligand>
        <name>ATP</name>
        <dbReference type="ChEBI" id="CHEBI:30616"/>
    </ligand>
</feature>
<accession>A0A7W8GEG2</accession>
<protein>
    <recommendedName>
        <fullName evidence="9">Glycerol kinase</fullName>
        <ecNumber evidence="9">2.7.1.30</ecNumber>
    </recommendedName>
    <alternativeName>
        <fullName evidence="9">ATP:glycerol 3-phosphotransferase</fullName>
    </alternativeName>
    <alternativeName>
        <fullName evidence="9">Glycerokinase</fullName>
        <shortName evidence="9">GK</shortName>
    </alternativeName>
</protein>
<keyword evidence="6 9" id="KW-0319">Glycerol metabolism</keyword>
<evidence type="ECO:0000256" key="9">
    <source>
        <dbReference type="HAMAP-Rule" id="MF_00186"/>
    </source>
</evidence>
<reference evidence="13 14" key="1">
    <citation type="submission" date="2020-08" db="EMBL/GenBank/DDBJ databases">
        <title>Genomic Encyclopedia of Type Strains, Phase IV (KMG-IV): sequencing the most valuable type-strain genomes for metagenomic binning, comparative biology and taxonomic classification.</title>
        <authorList>
            <person name="Goeker M."/>
        </authorList>
    </citation>
    <scope>NUCLEOTIDE SEQUENCE [LARGE SCALE GENOMIC DNA]</scope>
    <source>
        <strain evidence="13 14">DSM 101791</strain>
    </source>
</reference>
<feature type="domain" description="Carbohydrate kinase FGGY N-terminal" evidence="11">
    <location>
        <begin position="4"/>
        <end position="250"/>
    </location>
</feature>
<gene>
    <name evidence="9" type="primary">glpK</name>
    <name evidence="13" type="ORF">HNQ09_001498</name>
</gene>
<dbReference type="PROSITE" id="PS00445">
    <property type="entry name" value="FGGY_KINASES_2"/>
    <property type="match status" value="1"/>
</dbReference>
<dbReference type="Pfam" id="PF00370">
    <property type="entry name" value="FGGY_N"/>
    <property type="match status" value="1"/>
</dbReference>
<evidence type="ECO:0000256" key="2">
    <source>
        <dbReference type="ARBA" id="ARBA00009156"/>
    </source>
</evidence>
<dbReference type="AlphaFoldDB" id="A0A7W8GEG2"/>
<dbReference type="GO" id="GO:0005524">
    <property type="term" value="F:ATP binding"/>
    <property type="evidence" value="ECO:0007669"/>
    <property type="project" value="UniProtKB-UniRule"/>
</dbReference>
<dbReference type="InterPro" id="IPR000577">
    <property type="entry name" value="Carb_kinase_FGGY"/>
</dbReference>
<feature type="binding site" evidence="9">
    <location>
        <position position="243"/>
    </location>
    <ligand>
        <name>sn-glycerol 3-phosphate</name>
        <dbReference type="ChEBI" id="CHEBI:57597"/>
    </ligand>
</feature>
<feature type="binding site" evidence="9">
    <location>
        <position position="134"/>
    </location>
    <ligand>
        <name>glycerol</name>
        <dbReference type="ChEBI" id="CHEBI:17754"/>
    </ligand>
</feature>
<evidence type="ECO:0000313" key="14">
    <source>
        <dbReference type="Proteomes" id="UP000525389"/>
    </source>
</evidence>
<dbReference type="SUPFAM" id="SSF53067">
    <property type="entry name" value="Actin-like ATPase domain"/>
    <property type="match status" value="2"/>
</dbReference>
<evidence type="ECO:0000313" key="13">
    <source>
        <dbReference type="EMBL" id="MBB5234060.1"/>
    </source>
</evidence>
<comment type="function">
    <text evidence="9">Key enzyme in the regulation of glycerol uptake and metabolism. Catalyzes the phosphorylation of glycerol to yield sn-glycerol 3-phosphate.</text>
</comment>
<dbReference type="PROSITE" id="PS00933">
    <property type="entry name" value="FGGY_KINASES_1"/>
    <property type="match status" value="1"/>
</dbReference>
<keyword evidence="3 9" id="KW-0808">Transferase</keyword>
<dbReference type="Pfam" id="PF02782">
    <property type="entry name" value="FGGY_C"/>
    <property type="match status" value="1"/>
</dbReference>
<dbReference type="FunFam" id="3.30.420.40:FF:000008">
    <property type="entry name" value="Glycerol kinase"/>
    <property type="match status" value="1"/>
</dbReference>
<dbReference type="InterPro" id="IPR018484">
    <property type="entry name" value="FGGY_N"/>
</dbReference>
<evidence type="ECO:0000256" key="7">
    <source>
        <dbReference type="ARBA" id="ARBA00022840"/>
    </source>
</evidence>
<dbReference type="InterPro" id="IPR043129">
    <property type="entry name" value="ATPase_NBD"/>
</dbReference>
<keyword evidence="7 9" id="KW-0067">ATP-binding</keyword>
<dbReference type="Gene3D" id="3.30.420.40">
    <property type="match status" value="2"/>
</dbReference>
<feature type="binding site" evidence="9">
    <location>
        <position position="134"/>
    </location>
    <ligand>
        <name>sn-glycerol 3-phosphate</name>
        <dbReference type="ChEBI" id="CHEBI:57597"/>
    </ligand>
</feature>
<dbReference type="GO" id="GO:0004370">
    <property type="term" value="F:glycerol kinase activity"/>
    <property type="evidence" value="ECO:0007669"/>
    <property type="project" value="UniProtKB-UniRule"/>
</dbReference>
<dbReference type="GO" id="GO:0019563">
    <property type="term" value="P:glycerol catabolic process"/>
    <property type="evidence" value="ECO:0007669"/>
    <property type="project" value="UniProtKB-UniRule"/>
</dbReference>
<feature type="binding site" evidence="9">
    <location>
        <position position="12"/>
    </location>
    <ligand>
        <name>ADP</name>
        <dbReference type="ChEBI" id="CHEBI:456216"/>
    </ligand>
</feature>
<dbReference type="PANTHER" id="PTHR10196:SF69">
    <property type="entry name" value="GLYCEROL KINASE"/>
    <property type="match status" value="1"/>
</dbReference>
<dbReference type="CDD" id="cd07786">
    <property type="entry name" value="FGGY_EcGK_like"/>
    <property type="match status" value="1"/>
</dbReference>
<dbReference type="InterPro" id="IPR018483">
    <property type="entry name" value="Carb_kinase_FGGY_CS"/>
</dbReference>
<feature type="binding site" evidence="9">
    <location>
        <position position="418"/>
    </location>
    <ligand>
        <name>ADP</name>
        <dbReference type="ChEBI" id="CHEBI:456216"/>
    </ligand>
</feature>
<proteinExistence type="inferred from homology"/>
<feature type="binding site" evidence="9">
    <location>
        <position position="265"/>
    </location>
    <ligand>
        <name>ATP</name>
        <dbReference type="ChEBI" id="CHEBI:30616"/>
    </ligand>
</feature>
<dbReference type="InterPro" id="IPR005999">
    <property type="entry name" value="Glycerol_kin"/>
</dbReference>
<evidence type="ECO:0000256" key="5">
    <source>
        <dbReference type="ARBA" id="ARBA00022777"/>
    </source>
</evidence>
<feature type="binding site" evidence="9">
    <location>
        <position position="265"/>
    </location>
    <ligand>
        <name>ADP</name>
        <dbReference type="ChEBI" id="CHEBI:456216"/>
    </ligand>
</feature>
<dbReference type="HAMAP" id="MF_00186">
    <property type="entry name" value="Glycerol_kin"/>
    <property type="match status" value="1"/>
</dbReference>
<feature type="binding site" evidence="9">
    <location>
        <position position="82"/>
    </location>
    <ligand>
        <name>sn-glycerol 3-phosphate</name>
        <dbReference type="ChEBI" id="CHEBI:57597"/>
    </ligand>
</feature>
<comment type="caution">
    <text evidence="13">The sequence shown here is derived from an EMBL/GenBank/DDBJ whole genome shotgun (WGS) entry which is preliminary data.</text>
</comment>
<dbReference type="NCBIfam" id="TIGR01311">
    <property type="entry name" value="glycerol_kin"/>
    <property type="match status" value="1"/>
</dbReference>
<dbReference type="FunFam" id="3.30.420.40:FF:000007">
    <property type="entry name" value="Glycerol kinase"/>
    <property type="match status" value="1"/>
</dbReference>
<name>A0A7W8GEG2_9DEIO</name>
<dbReference type="GO" id="GO:0006072">
    <property type="term" value="P:glycerol-3-phosphate metabolic process"/>
    <property type="evidence" value="ECO:0007669"/>
    <property type="project" value="InterPro"/>
</dbReference>
<dbReference type="Proteomes" id="UP000525389">
    <property type="component" value="Unassembled WGS sequence"/>
</dbReference>
<feature type="binding site" evidence="9">
    <location>
        <position position="83"/>
    </location>
    <ligand>
        <name>glycerol</name>
        <dbReference type="ChEBI" id="CHEBI:17754"/>
    </ligand>
</feature>
<evidence type="ECO:0000256" key="6">
    <source>
        <dbReference type="ARBA" id="ARBA00022798"/>
    </source>
</evidence>
<feature type="binding site" evidence="9">
    <location>
        <position position="82"/>
    </location>
    <ligand>
        <name>glycerol</name>
        <dbReference type="ChEBI" id="CHEBI:17754"/>
    </ligand>
</feature>
<organism evidence="13 14">
    <name type="scientific">Deinococcus budaensis</name>
    <dbReference type="NCBI Taxonomy" id="1665626"/>
    <lineage>
        <taxon>Bacteria</taxon>
        <taxon>Thermotogati</taxon>
        <taxon>Deinococcota</taxon>
        <taxon>Deinococci</taxon>
        <taxon>Deinococcales</taxon>
        <taxon>Deinococcaceae</taxon>
        <taxon>Deinococcus</taxon>
    </lineage>
</organism>
<feature type="binding site" evidence="9">
    <location>
        <position position="14"/>
    </location>
    <ligand>
        <name>ATP</name>
        <dbReference type="ChEBI" id="CHEBI:30616"/>
    </ligand>
</feature>
<sequence>MAQYILALDQGTTSSRAIVFDQEGNIRASAQKEFRQIFPRPGWVEHDALEIWSTQSGVAQEAITRAGLRAGDIAAIGITNQRETVVLWDRRTGEPVHHAVVWQDRRTAAFCDTLKAQGHEPTFQQKTGLILDAYFSGTKVRWLLDNVEGARERAERGELAFGTVDSWLVYKLTGGELHITDATNASRTLLYNIHTGDWDDELLGLLGVPRALLPEVRSSSEVYGPTAEGLFGSRIPIAGIAGDQQAAAFGQACLERGMAKNTYGTGCFMLMNTADEAVPSHNKLLTTVAWQLPDAGGQGQRTYALEGSIFVAGAVVQWLRDGLGIIRSSGEVEALATSVPSSEGVFLVPAFVGLGAPYWDSYARGTLVGLTRGTKAAHIARAALEAIAYQSAELLTAMGQDSGAPLKELRVDGGASLNNLLMQFQADILGVPVVRPKVTETTALGAAYLAGLAVDYWQGTEEITRQWQMDRTFEPQMDPGEREHRMNRWRRAVERSRAWEEAEQVEAAPA</sequence>
<dbReference type="UniPathway" id="UPA00618">
    <property type="reaction ID" value="UER00672"/>
</dbReference>
<dbReference type="InterPro" id="IPR018485">
    <property type="entry name" value="FGGY_C"/>
</dbReference>
<dbReference type="PANTHER" id="PTHR10196">
    <property type="entry name" value="SUGAR KINASE"/>
    <property type="match status" value="1"/>
</dbReference>
<dbReference type="PIRSF" id="PIRSF000538">
    <property type="entry name" value="GlpK"/>
    <property type="match status" value="1"/>
</dbReference>
<feature type="binding site" evidence="9">
    <location>
        <position position="414"/>
    </location>
    <ligand>
        <name>ATP</name>
        <dbReference type="ChEBI" id="CHEBI:30616"/>
    </ligand>
</feature>
<dbReference type="EC" id="2.7.1.30" evidence="9"/>
<dbReference type="EMBL" id="JACHFN010000004">
    <property type="protein sequence ID" value="MBB5234060.1"/>
    <property type="molecule type" value="Genomic_DNA"/>
</dbReference>
<dbReference type="RefSeq" id="WP_184027389.1">
    <property type="nucleotide sequence ID" value="NZ_JACHFN010000004.1"/>
</dbReference>
<feature type="binding site" evidence="9">
    <location>
        <position position="313"/>
    </location>
    <ligand>
        <name>ATP</name>
        <dbReference type="ChEBI" id="CHEBI:30616"/>
    </ligand>
</feature>
<evidence type="ECO:0000256" key="10">
    <source>
        <dbReference type="RuleBase" id="RU003733"/>
    </source>
</evidence>
<feature type="binding site" evidence="9">
    <location>
        <position position="16"/>
    </location>
    <ligand>
        <name>ADP</name>
        <dbReference type="ChEBI" id="CHEBI:456216"/>
    </ligand>
</feature>
<evidence type="ECO:0000259" key="12">
    <source>
        <dbReference type="Pfam" id="PF02782"/>
    </source>
</evidence>
<feature type="binding site" evidence="9">
    <location>
        <position position="313"/>
    </location>
    <ligand>
        <name>ADP</name>
        <dbReference type="ChEBI" id="CHEBI:456216"/>
    </ligand>
</feature>
<evidence type="ECO:0000259" key="11">
    <source>
        <dbReference type="Pfam" id="PF00370"/>
    </source>
</evidence>
<comment type="catalytic activity">
    <reaction evidence="8 9">
        <text>glycerol + ATP = sn-glycerol 3-phosphate + ADP + H(+)</text>
        <dbReference type="Rhea" id="RHEA:21644"/>
        <dbReference type="ChEBI" id="CHEBI:15378"/>
        <dbReference type="ChEBI" id="CHEBI:17754"/>
        <dbReference type="ChEBI" id="CHEBI:30616"/>
        <dbReference type="ChEBI" id="CHEBI:57597"/>
        <dbReference type="ChEBI" id="CHEBI:456216"/>
        <dbReference type="EC" id="2.7.1.30"/>
    </reaction>
</comment>
<comment type="similarity">
    <text evidence="2 9 10">Belongs to the FGGY kinase family.</text>
</comment>
<feature type="binding site" evidence="9">
    <location>
        <position position="414"/>
    </location>
    <ligand>
        <name>ADP</name>
        <dbReference type="ChEBI" id="CHEBI:456216"/>
    </ligand>
</feature>
<feature type="domain" description="Carbohydrate kinase FGGY C-terminal" evidence="12">
    <location>
        <begin position="260"/>
        <end position="453"/>
    </location>
</feature>
<keyword evidence="4 9" id="KW-0547">Nucleotide-binding</keyword>
<comment type="activity regulation">
    <text evidence="9">Inhibited by fructose 1,6-bisphosphate (FBP).</text>
</comment>
<feature type="binding site" evidence="9">
    <location>
        <position position="12"/>
    </location>
    <ligand>
        <name>ATP</name>
        <dbReference type="ChEBI" id="CHEBI:30616"/>
    </ligand>
</feature>
<dbReference type="NCBIfam" id="NF000756">
    <property type="entry name" value="PRK00047.1"/>
    <property type="match status" value="1"/>
</dbReference>
<feature type="binding site" evidence="9">
    <location>
        <position position="244"/>
    </location>
    <ligand>
        <name>glycerol</name>
        <dbReference type="ChEBI" id="CHEBI:17754"/>
    </ligand>
</feature>
<comment type="pathway">
    <text evidence="1 9">Polyol metabolism; glycerol degradation via glycerol kinase pathway; sn-glycerol 3-phosphate from glycerol: step 1/1.</text>
</comment>
<evidence type="ECO:0000256" key="4">
    <source>
        <dbReference type="ARBA" id="ARBA00022741"/>
    </source>
</evidence>
<feature type="binding site" evidence="9">
    <location>
        <position position="12"/>
    </location>
    <ligand>
        <name>sn-glycerol 3-phosphate</name>
        <dbReference type="ChEBI" id="CHEBI:57597"/>
    </ligand>
</feature>
<evidence type="ECO:0000256" key="3">
    <source>
        <dbReference type="ARBA" id="ARBA00022679"/>
    </source>
</evidence>
<evidence type="ECO:0000256" key="8">
    <source>
        <dbReference type="ARBA" id="ARBA00052101"/>
    </source>
</evidence>
<feature type="binding site" evidence="9">
    <location>
        <position position="243"/>
    </location>
    <ligand>
        <name>glycerol</name>
        <dbReference type="ChEBI" id="CHEBI:17754"/>
    </ligand>
</feature>